<evidence type="ECO:0000256" key="1">
    <source>
        <dbReference type="SAM" id="MobiDB-lite"/>
    </source>
</evidence>
<dbReference type="RefSeq" id="WP_184995728.1">
    <property type="nucleotide sequence ID" value="NZ_BOMK01000003.1"/>
</dbReference>
<gene>
    <name evidence="2" type="ORF">BJ971_005105</name>
</gene>
<comment type="caution">
    <text evidence="2">The sequence shown here is derived from an EMBL/GenBank/DDBJ whole genome shotgun (WGS) entry which is preliminary data.</text>
</comment>
<protein>
    <submittedName>
        <fullName evidence="2">Uncharacterized protein</fullName>
    </submittedName>
</protein>
<proteinExistence type="predicted"/>
<dbReference type="AlphaFoldDB" id="A0A7W7I136"/>
<organism evidence="2 3">
    <name type="scientific">Actinoplanes digitatis</name>
    <dbReference type="NCBI Taxonomy" id="1868"/>
    <lineage>
        <taxon>Bacteria</taxon>
        <taxon>Bacillati</taxon>
        <taxon>Actinomycetota</taxon>
        <taxon>Actinomycetes</taxon>
        <taxon>Micromonosporales</taxon>
        <taxon>Micromonosporaceae</taxon>
        <taxon>Actinoplanes</taxon>
    </lineage>
</organism>
<reference evidence="2 3" key="1">
    <citation type="submission" date="2020-08" db="EMBL/GenBank/DDBJ databases">
        <title>Sequencing the genomes of 1000 actinobacteria strains.</title>
        <authorList>
            <person name="Klenk H.-P."/>
        </authorList>
    </citation>
    <scope>NUCLEOTIDE SEQUENCE [LARGE SCALE GENOMIC DNA]</scope>
    <source>
        <strain evidence="2 3">DSM 43149</strain>
    </source>
</reference>
<keyword evidence="3" id="KW-1185">Reference proteome</keyword>
<feature type="region of interest" description="Disordered" evidence="1">
    <location>
        <begin position="1"/>
        <end position="21"/>
    </location>
</feature>
<evidence type="ECO:0000313" key="3">
    <source>
        <dbReference type="Proteomes" id="UP000578112"/>
    </source>
</evidence>
<feature type="compositionally biased region" description="Basic and acidic residues" evidence="1">
    <location>
        <begin position="1"/>
        <end position="12"/>
    </location>
</feature>
<evidence type="ECO:0000313" key="2">
    <source>
        <dbReference type="EMBL" id="MBB4764549.1"/>
    </source>
</evidence>
<dbReference type="EMBL" id="JACHNH010000001">
    <property type="protein sequence ID" value="MBB4764549.1"/>
    <property type="molecule type" value="Genomic_DNA"/>
</dbReference>
<accession>A0A7W7I136</accession>
<name>A0A7W7I136_9ACTN</name>
<dbReference type="Proteomes" id="UP000578112">
    <property type="component" value="Unassembled WGS sequence"/>
</dbReference>
<sequence>MTHRGPAADRRPAAAGGTPPTRTIFTATRAAAAEAPAVIAVQSALREAAAIAHDRTDIEAVAS</sequence>